<dbReference type="FunFam" id="1.25.40.90:FF:000025">
    <property type="entry name" value="ENTH domain protein"/>
    <property type="match status" value="1"/>
</dbReference>
<dbReference type="GO" id="GO:0006900">
    <property type="term" value="P:vesicle budding from membrane"/>
    <property type="evidence" value="ECO:0007669"/>
    <property type="project" value="TreeGrafter"/>
</dbReference>
<dbReference type="GO" id="GO:0072583">
    <property type="term" value="P:clathrin-dependent endocytosis"/>
    <property type="evidence" value="ECO:0007669"/>
    <property type="project" value="InterPro"/>
</dbReference>
<dbReference type="Proteomes" id="UP000799770">
    <property type="component" value="Unassembled WGS sequence"/>
</dbReference>
<organism evidence="5 6">
    <name type="scientific">Lophiotrema nucula</name>
    <dbReference type="NCBI Taxonomy" id="690887"/>
    <lineage>
        <taxon>Eukaryota</taxon>
        <taxon>Fungi</taxon>
        <taxon>Dikarya</taxon>
        <taxon>Ascomycota</taxon>
        <taxon>Pezizomycotina</taxon>
        <taxon>Dothideomycetes</taxon>
        <taxon>Pleosporomycetidae</taxon>
        <taxon>Pleosporales</taxon>
        <taxon>Lophiotremataceae</taxon>
        <taxon>Lophiotrema</taxon>
    </lineage>
</organism>
<dbReference type="SUPFAM" id="SSF89009">
    <property type="entry name" value="GAT-like domain"/>
    <property type="match status" value="1"/>
</dbReference>
<dbReference type="OrthoDB" id="44015at2759"/>
<feature type="region of interest" description="Disordered" evidence="3">
    <location>
        <begin position="433"/>
        <end position="461"/>
    </location>
</feature>
<reference evidence="5" key="1">
    <citation type="journal article" date="2020" name="Stud. Mycol.">
        <title>101 Dothideomycetes genomes: a test case for predicting lifestyles and emergence of pathogens.</title>
        <authorList>
            <person name="Haridas S."/>
            <person name="Albert R."/>
            <person name="Binder M."/>
            <person name="Bloem J."/>
            <person name="Labutti K."/>
            <person name="Salamov A."/>
            <person name="Andreopoulos B."/>
            <person name="Baker S."/>
            <person name="Barry K."/>
            <person name="Bills G."/>
            <person name="Bluhm B."/>
            <person name="Cannon C."/>
            <person name="Castanera R."/>
            <person name="Culley D."/>
            <person name="Daum C."/>
            <person name="Ezra D."/>
            <person name="Gonzalez J."/>
            <person name="Henrissat B."/>
            <person name="Kuo A."/>
            <person name="Liang C."/>
            <person name="Lipzen A."/>
            <person name="Lutzoni F."/>
            <person name="Magnuson J."/>
            <person name="Mondo S."/>
            <person name="Nolan M."/>
            <person name="Ohm R."/>
            <person name="Pangilinan J."/>
            <person name="Park H.-J."/>
            <person name="Ramirez L."/>
            <person name="Alfaro M."/>
            <person name="Sun H."/>
            <person name="Tritt A."/>
            <person name="Yoshinaga Y."/>
            <person name="Zwiers L.-H."/>
            <person name="Turgeon B."/>
            <person name="Goodwin S."/>
            <person name="Spatafora J."/>
            <person name="Crous P."/>
            <person name="Grigoriev I."/>
        </authorList>
    </citation>
    <scope>NUCLEOTIDE SEQUENCE</scope>
    <source>
        <strain evidence="5">CBS 627.86</strain>
    </source>
</reference>
<feature type="compositionally biased region" description="Polar residues" evidence="3">
    <location>
        <begin position="304"/>
        <end position="319"/>
    </location>
</feature>
<evidence type="ECO:0000313" key="6">
    <source>
        <dbReference type="Proteomes" id="UP000799770"/>
    </source>
</evidence>
<dbReference type="Pfam" id="PF07651">
    <property type="entry name" value="ANTH"/>
    <property type="match status" value="1"/>
</dbReference>
<evidence type="ECO:0000256" key="1">
    <source>
        <dbReference type="ARBA" id="ARBA00004496"/>
    </source>
</evidence>
<comment type="subcellular location">
    <subcellularLocation>
        <location evidence="1">Cytoplasm</location>
    </subcellularLocation>
</comment>
<dbReference type="InterPro" id="IPR008942">
    <property type="entry name" value="ENTH_VHS"/>
</dbReference>
<accession>A0A6A5YQJ6</accession>
<feature type="compositionally biased region" description="Polar residues" evidence="3">
    <location>
        <begin position="586"/>
        <end position="598"/>
    </location>
</feature>
<dbReference type="GO" id="GO:0030136">
    <property type="term" value="C:clathrin-coated vesicle"/>
    <property type="evidence" value="ECO:0007669"/>
    <property type="project" value="InterPro"/>
</dbReference>
<dbReference type="GO" id="GO:0005545">
    <property type="term" value="F:1-phosphatidylinositol binding"/>
    <property type="evidence" value="ECO:0007669"/>
    <property type="project" value="InterPro"/>
</dbReference>
<dbReference type="GO" id="GO:0000149">
    <property type="term" value="F:SNARE binding"/>
    <property type="evidence" value="ECO:0007669"/>
    <property type="project" value="TreeGrafter"/>
</dbReference>
<dbReference type="GO" id="GO:0005546">
    <property type="term" value="F:phosphatidylinositol-4,5-bisphosphate binding"/>
    <property type="evidence" value="ECO:0007669"/>
    <property type="project" value="TreeGrafter"/>
</dbReference>
<dbReference type="GO" id="GO:0005905">
    <property type="term" value="C:clathrin-coated pit"/>
    <property type="evidence" value="ECO:0007669"/>
    <property type="project" value="TreeGrafter"/>
</dbReference>
<feature type="compositionally biased region" description="Polar residues" evidence="3">
    <location>
        <begin position="607"/>
        <end position="621"/>
    </location>
</feature>
<dbReference type="PANTHER" id="PTHR22951">
    <property type="entry name" value="CLATHRIN ASSEMBLY PROTEIN"/>
    <property type="match status" value="1"/>
</dbReference>
<dbReference type="Gene3D" id="1.20.58.150">
    <property type="entry name" value="ANTH domain"/>
    <property type="match status" value="1"/>
</dbReference>
<feature type="region of interest" description="Disordered" evidence="3">
    <location>
        <begin position="280"/>
        <end position="323"/>
    </location>
</feature>
<evidence type="ECO:0000313" key="5">
    <source>
        <dbReference type="EMBL" id="KAF2109223.1"/>
    </source>
</evidence>
<keyword evidence="2" id="KW-0963">Cytoplasm</keyword>
<feature type="compositionally biased region" description="Low complexity" evidence="3">
    <location>
        <begin position="538"/>
        <end position="581"/>
    </location>
</feature>
<evidence type="ECO:0000259" key="4">
    <source>
        <dbReference type="PROSITE" id="PS50942"/>
    </source>
</evidence>
<sequence length="665" mass="73713">MASSFEKSVKGGTKIKLAAPKSKYVEHILVATHAGEAGVAEIFRALTNRLRDSTWTIVFKSLIIVHLMIREGEPEVTLKYLAQNPHRRLAINSFTEGKPVQTQGHNIRTYNEYLLRRAIEYGATKMDYVRGGEGRLKKLSVDKGLLREAESVQDQIRALLKCEPFHDEPENEITLTAFRLLTMDLLVLFHVMNEGTISVLEHYFELSHPDATRALNIYRTFVKQTEAVVQYLSVARLHEHSTRLEIPKIKHAPTSLAASLEEYLNDKDFEINRRQYLAEKEAKKTGKPTNGASKFLSESKPTAPKTSAPATQPSHTPSKPSIDAPLIDFFESISDNQQTMAQPQIRQYPQQTGFQQQNFQISQQTAAMGFPQQQQQPFSPQAGQGTNPFAHLQQQQQQQQQHQHQHQHQQQLQQQQLQQQQQQIQQPQLQTQFTGAGFGGYTPQPQPFNPQNNSLAPIPQNGVPNFSAQPQQHLPTIAEPLQAQQTSTNPFRASIIPPAMNGPIEPKMLNNPTGATSLARSPTNPFAKQNTGFQQTQSPPALSSSPFSSVPSIQTPSSSSPFAPQPLQQQPLQPTPTGTNPFARNPSPQQTMSPQGLSPQGGLTVHATGSTNPFRQSAFVNQQTGQGWQNTGTQGTLGGFSLDQVPTASVFPRPGQQQQQGQGWS</sequence>
<name>A0A6A5YQJ6_9PLEO</name>
<feature type="domain" description="ENTH" evidence="4">
    <location>
        <begin position="1"/>
        <end position="128"/>
    </location>
</feature>
<keyword evidence="6" id="KW-1185">Reference proteome</keyword>
<dbReference type="CDD" id="cd16988">
    <property type="entry name" value="ANTH_N_YAP180"/>
    <property type="match status" value="1"/>
</dbReference>
<feature type="region of interest" description="Disordered" evidence="3">
    <location>
        <begin position="367"/>
        <end position="414"/>
    </location>
</feature>
<dbReference type="InterPro" id="IPR011417">
    <property type="entry name" value="ANTH_dom"/>
</dbReference>
<feature type="compositionally biased region" description="Low complexity" evidence="3">
    <location>
        <begin position="655"/>
        <end position="665"/>
    </location>
</feature>
<dbReference type="InterPro" id="IPR013809">
    <property type="entry name" value="ENTH"/>
</dbReference>
<dbReference type="FunFam" id="1.20.58.150:FF:000004">
    <property type="entry name" value="ENTH domain protein"/>
    <property type="match status" value="1"/>
</dbReference>
<feature type="region of interest" description="Disordered" evidence="3">
    <location>
        <begin position="496"/>
        <end position="665"/>
    </location>
</feature>
<feature type="compositionally biased region" description="Polar residues" evidence="3">
    <location>
        <begin position="510"/>
        <end position="537"/>
    </location>
</feature>
<evidence type="ECO:0000256" key="3">
    <source>
        <dbReference type="SAM" id="MobiDB-lite"/>
    </source>
</evidence>
<proteinExistence type="predicted"/>
<dbReference type="Gene3D" id="1.25.40.90">
    <property type="match status" value="1"/>
</dbReference>
<gene>
    <name evidence="5" type="ORF">BDV96DRAFT_241975</name>
</gene>
<dbReference type="SUPFAM" id="SSF48464">
    <property type="entry name" value="ENTH/VHS domain"/>
    <property type="match status" value="1"/>
</dbReference>
<dbReference type="EMBL" id="ML977343">
    <property type="protein sequence ID" value="KAF2109223.1"/>
    <property type="molecule type" value="Genomic_DNA"/>
</dbReference>
<dbReference type="InterPro" id="IPR014712">
    <property type="entry name" value="ANTH_dom_sf"/>
</dbReference>
<evidence type="ECO:0000256" key="2">
    <source>
        <dbReference type="ARBA" id="ARBA00022490"/>
    </source>
</evidence>
<dbReference type="SMART" id="SM00273">
    <property type="entry name" value="ENTH"/>
    <property type="match status" value="1"/>
</dbReference>
<dbReference type="GO" id="GO:0048268">
    <property type="term" value="P:clathrin coat assembly"/>
    <property type="evidence" value="ECO:0007669"/>
    <property type="project" value="InterPro"/>
</dbReference>
<dbReference type="PANTHER" id="PTHR22951:SF5">
    <property type="entry name" value="PHOSPHATIDYLINOSITOL-BINDING CLATHRIN ASSEMBLY PROTEIN LAP"/>
    <property type="match status" value="1"/>
</dbReference>
<protein>
    <submittedName>
        <fullName evidence="5">ANTH domain-containing protein</fullName>
    </submittedName>
</protein>
<dbReference type="GO" id="GO:0032050">
    <property type="term" value="F:clathrin heavy chain binding"/>
    <property type="evidence" value="ECO:0007669"/>
    <property type="project" value="TreeGrafter"/>
</dbReference>
<dbReference type="PROSITE" id="PS50942">
    <property type="entry name" value="ENTH"/>
    <property type="match status" value="1"/>
</dbReference>
<dbReference type="InterPro" id="IPR045192">
    <property type="entry name" value="AP180-like"/>
</dbReference>
<dbReference type="AlphaFoldDB" id="A0A6A5YQJ6"/>
<feature type="compositionally biased region" description="Low complexity" evidence="3">
    <location>
        <begin position="622"/>
        <end position="634"/>
    </location>
</feature>